<evidence type="ECO:0000256" key="7">
    <source>
        <dbReference type="ARBA" id="ARBA00022679"/>
    </source>
</evidence>
<organism evidence="14 15">
    <name type="scientific">Zhouia amylolytica</name>
    <dbReference type="NCBI Taxonomy" id="376730"/>
    <lineage>
        <taxon>Bacteria</taxon>
        <taxon>Pseudomonadati</taxon>
        <taxon>Bacteroidota</taxon>
        <taxon>Flavobacteriia</taxon>
        <taxon>Flavobacteriales</taxon>
        <taxon>Flavobacteriaceae</taxon>
        <taxon>Zhouia</taxon>
    </lineage>
</organism>
<dbReference type="GO" id="GO:0009245">
    <property type="term" value="P:lipid A biosynthetic process"/>
    <property type="evidence" value="ECO:0007669"/>
    <property type="project" value="UniProtKB-UniRule"/>
</dbReference>
<name>A0A1I6U300_9FLAO</name>
<comment type="catalytic activity">
    <reaction evidence="13">
        <text>a lipid A disaccharide + ATP = a lipid IVA + ADP + H(+)</text>
        <dbReference type="Rhea" id="RHEA:67840"/>
        <dbReference type="ChEBI" id="CHEBI:15378"/>
        <dbReference type="ChEBI" id="CHEBI:30616"/>
        <dbReference type="ChEBI" id="CHEBI:176343"/>
        <dbReference type="ChEBI" id="CHEBI:176425"/>
        <dbReference type="ChEBI" id="CHEBI:456216"/>
        <dbReference type="EC" id="2.7.1.130"/>
    </reaction>
</comment>
<sequence>MWQFRKILLPFSWLYGWVIRLRHLLYDKGFIKAKSYSIPIICIGNLSVGGTGKTPMTEYFINLLKTDFNIAVLSRGYKRKSKGFLLADQKTTVEMLGDEPFQYYTKFKGVHVAVDADRQHGIETLQKLCNPDCVILDDAFQHRKVVAGMNILLTTYNDLYVDDLLLPAGNLRDVVNRADNADVIVVTKCPEKLSKEDKDLVTKRIGLCQHQKIYFSKIVYSTLIYSERERHSLAFLKGKTFTLVTGIANPQPLTSYLESLGLVFEHIDYPDHHHFSEKEIGILKERSLILTTEKDYVRLKGRVDNLFFLPIHNEFLFEEGGDFDHEVLNYIKKA</sequence>
<comment type="similarity">
    <text evidence="13">Belongs to the LpxK family.</text>
</comment>
<evidence type="ECO:0000256" key="12">
    <source>
        <dbReference type="ARBA" id="ARBA00029757"/>
    </source>
</evidence>
<dbReference type="EC" id="2.7.1.130" evidence="3 13"/>
<dbReference type="Proteomes" id="UP000183209">
    <property type="component" value="Unassembled WGS sequence"/>
</dbReference>
<comment type="function">
    <text evidence="1 13">Transfers the gamma-phosphate of ATP to the 4'-position of a tetraacyldisaccharide 1-phosphate intermediate (termed DS-1-P) to form tetraacyldisaccharide 1,4'-bis-phosphate (lipid IVA).</text>
</comment>
<dbReference type="GO" id="GO:0009244">
    <property type="term" value="P:lipopolysaccharide core region biosynthetic process"/>
    <property type="evidence" value="ECO:0007669"/>
    <property type="project" value="TreeGrafter"/>
</dbReference>
<proteinExistence type="inferred from homology"/>
<evidence type="ECO:0000256" key="13">
    <source>
        <dbReference type="HAMAP-Rule" id="MF_00409"/>
    </source>
</evidence>
<dbReference type="GO" id="GO:0009029">
    <property type="term" value="F:lipid-A 4'-kinase activity"/>
    <property type="evidence" value="ECO:0007669"/>
    <property type="project" value="UniProtKB-UniRule"/>
</dbReference>
<dbReference type="Pfam" id="PF02606">
    <property type="entry name" value="LpxK"/>
    <property type="match status" value="1"/>
</dbReference>
<dbReference type="HAMAP" id="MF_00409">
    <property type="entry name" value="LpxK"/>
    <property type="match status" value="1"/>
</dbReference>
<evidence type="ECO:0000256" key="4">
    <source>
        <dbReference type="ARBA" id="ARBA00016436"/>
    </source>
</evidence>
<keyword evidence="10 13" id="KW-0067">ATP-binding</keyword>
<dbReference type="InterPro" id="IPR027417">
    <property type="entry name" value="P-loop_NTPase"/>
</dbReference>
<reference evidence="14 15" key="1">
    <citation type="submission" date="2016-10" db="EMBL/GenBank/DDBJ databases">
        <authorList>
            <person name="de Groot N.N."/>
        </authorList>
    </citation>
    <scope>NUCLEOTIDE SEQUENCE [LARGE SCALE GENOMIC DNA]</scope>
    <source>
        <strain evidence="14 15">CGMCC 1.6114</strain>
    </source>
</reference>
<accession>A0A1I6U300</accession>
<dbReference type="GO" id="GO:0005524">
    <property type="term" value="F:ATP binding"/>
    <property type="evidence" value="ECO:0007669"/>
    <property type="project" value="UniProtKB-UniRule"/>
</dbReference>
<keyword evidence="9 13" id="KW-0418">Kinase</keyword>
<evidence type="ECO:0000313" key="14">
    <source>
        <dbReference type="EMBL" id="SFS95830.1"/>
    </source>
</evidence>
<dbReference type="NCBIfam" id="TIGR00682">
    <property type="entry name" value="lpxK"/>
    <property type="match status" value="1"/>
</dbReference>
<dbReference type="RefSeq" id="WP_074978969.1">
    <property type="nucleotide sequence ID" value="NZ_FPAG01000006.1"/>
</dbReference>
<dbReference type="PANTHER" id="PTHR42724">
    <property type="entry name" value="TETRAACYLDISACCHARIDE 4'-KINASE"/>
    <property type="match status" value="1"/>
</dbReference>
<dbReference type="PANTHER" id="PTHR42724:SF1">
    <property type="entry name" value="TETRAACYLDISACCHARIDE 4'-KINASE, MITOCHONDRIAL-RELATED"/>
    <property type="match status" value="1"/>
</dbReference>
<evidence type="ECO:0000256" key="10">
    <source>
        <dbReference type="ARBA" id="ARBA00022840"/>
    </source>
</evidence>
<protein>
    <recommendedName>
        <fullName evidence="4 13">Tetraacyldisaccharide 4'-kinase</fullName>
        <ecNumber evidence="3 13">2.7.1.130</ecNumber>
    </recommendedName>
    <alternativeName>
        <fullName evidence="12 13">Lipid A 4'-kinase</fullName>
    </alternativeName>
</protein>
<evidence type="ECO:0000256" key="6">
    <source>
        <dbReference type="ARBA" id="ARBA00022556"/>
    </source>
</evidence>
<dbReference type="EMBL" id="FPAG01000006">
    <property type="protein sequence ID" value="SFS95830.1"/>
    <property type="molecule type" value="Genomic_DNA"/>
</dbReference>
<keyword evidence="5 13" id="KW-0444">Lipid biosynthesis</keyword>
<feature type="binding site" evidence="13">
    <location>
        <begin position="47"/>
        <end position="54"/>
    </location>
    <ligand>
        <name>ATP</name>
        <dbReference type="ChEBI" id="CHEBI:30616"/>
    </ligand>
</feature>
<keyword evidence="8 13" id="KW-0547">Nucleotide-binding</keyword>
<keyword evidence="11 13" id="KW-0443">Lipid metabolism</keyword>
<dbReference type="UniPathway" id="UPA00359">
    <property type="reaction ID" value="UER00482"/>
</dbReference>
<evidence type="ECO:0000256" key="5">
    <source>
        <dbReference type="ARBA" id="ARBA00022516"/>
    </source>
</evidence>
<evidence type="ECO:0000313" key="15">
    <source>
        <dbReference type="Proteomes" id="UP000183209"/>
    </source>
</evidence>
<evidence type="ECO:0000256" key="1">
    <source>
        <dbReference type="ARBA" id="ARBA00002274"/>
    </source>
</evidence>
<dbReference type="GO" id="GO:0005886">
    <property type="term" value="C:plasma membrane"/>
    <property type="evidence" value="ECO:0007669"/>
    <property type="project" value="TreeGrafter"/>
</dbReference>
<dbReference type="AlphaFoldDB" id="A0A1I6U300"/>
<keyword evidence="6 13" id="KW-0441">Lipid A biosynthesis</keyword>
<keyword evidence="7 13" id="KW-0808">Transferase</keyword>
<evidence type="ECO:0000256" key="8">
    <source>
        <dbReference type="ARBA" id="ARBA00022741"/>
    </source>
</evidence>
<gene>
    <name evidence="13" type="primary">lpxK</name>
    <name evidence="14" type="ORF">SAMN04487906_2339</name>
</gene>
<evidence type="ECO:0000256" key="11">
    <source>
        <dbReference type="ARBA" id="ARBA00023098"/>
    </source>
</evidence>
<evidence type="ECO:0000256" key="3">
    <source>
        <dbReference type="ARBA" id="ARBA00012071"/>
    </source>
</evidence>
<dbReference type="OrthoDB" id="9766423at2"/>
<evidence type="ECO:0000256" key="9">
    <source>
        <dbReference type="ARBA" id="ARBA00022777"/>
    </source>
</evidence>
<comment type="pathway">
    <text evidence="2 13">Glycolipid biosynthesis; lipid IV(A) biosynthesis; lipid IV(A) from (3R)-3-hydroxytetradecanoyl-[acyl-carrier-protein] and UDP-N-acetyl-alpha-D-glucosamine: step 6/6.</text>
</comment>
<dbReference type="InterPro" id="IPR003758">
    <property type="entry name" value="LpxK"/>
</dbReference>
<evidence type="ECO:0000256" key="2">
    <source>
        <dbReference type="ARBA" id="ARBA00004870"/>
    </source>
</evidence>
<dbReference type="SUPFAM" id="SSF52540">
    <property type="entry name" value="P-loop containing nucleoside triphosphate hydrolases"/>
    <property type="match status" value="1"/>
</dbReference>